<dbReference type="EMBL" id="JAEVHM010000097">
    <property type="protein sequence ID" value="MBM0233786.1"/>
    <property type="molecule type" value="Genomic_DNA"/>
</dbReference>
<evidence type="ECO:0000313" key="6">
    <source>
        <dbReference type="Proteomes" id="UP000601027"/>
    </source>
</evidence>
<reference evidence="5 6" key="1">
    <citation type="submission" date="2021-01" db="EMBL/GenBank/DDBJ databases">
        <title>Draft genome sequence of Micromonospora sp. strain STR1_7.</title>
        <authorList>
            <person name="Karlyshev A."/>
            <person name="Jawad R."/>
        </authorList>
    </citation>
    <scope>NUCLEOTIDE SEQUENCE [LARGE SCALE GENOMIC DNA]</scope>
    <source>
        <strain evidence="5 6">STR1-7</strain>
    </source>
</reference>
<dbReference type="InterPro" id="IPR009057">
    <property type="entry name" value="Homeodomain-like_sf"/>
</dbReference>
<dbReference type="Pfam" id="PF19344">
    <property type="entry name" value="TetR_C_32"/>
    <property type="match status" value="1"/>
</dbReference>
<evidence type="ECO:0000259" key="4">
    <source>
        <dbReference type="PROSITE" id="PS50977"/>
    </source>
</evidence>
<sequence length="242" mass="26223">MQSPRKDVNGSDPPEASPDGGPKAKGNGRRDRWADHREQRRQALVGAAVQALLRHGPEVDMDQVAATAGVSKPVLYRYFADKSQLWVAVSEVVAARVVDAIAPAIEQVREERGLVEATIDAYLGVIESQPTLYRFLMRQSGQPGIHQVVAGTSRQVAAGLARVIGDRLRALGLDAGPAEPWAYGLVGFVQAVGDWWTTHGQPISRSALTDYLTTLLWSGIEGVRASADLPHELTRAHERIVP</sequence>
<protein>
    <submittedName>
        <fullName evidence="5">TetR/AcrR family transcriptional regulator</fullName>
    </submittedName>
</protein>
<gene>
    <name evidence="5" type="ORF">JNW91_19170</name>
</gene>
<feature type="region of interest" description="Disordered" evidence="3">
    <location>
        <begin position="1"/>
        <end position="35"/>
    </location>
</feature>
<evidence type="ECO:0000256" key="2">
    <source>
        <dbReference type="PROSITE-ProRule" id="PRU00335"/>
    </source>
</evidence>
<dbReference type="PROSITE" id="PS50977">
    <property type="entry name" value="HTH_TETR_2"/>
    <property type="match status" value="1"/>
</dbReference>
<keyword evidence="6" id="KW-1185">Reference proteome</keyword>
<evidence type="ECO:0000256" key="1">
    <source>
        <dbReference type="ARBA" id="ARBA00023125"/>
    </source>
</evidence>
<dbReference type="Proteomes" id="UP000601027">
    <property type="component" value="Unassembled WGS sequence"/>
</dbReference>
<organism evidence="5 6">
    <name type="scientific">Micromonospora parastrephiae</name>
    <dbReference type="NCBI Taxonomy" id="2806101"/>
    <lineage>
        <taxon>Bacteria</taxon>
        <taxon>Bacillati</taxon>
        <taxon>Actinomycetota</taxon>
        <taxon>Actinomycetes</taxon>
        <taxon>Micromonosporales</taxon>
        <taxon>Micromonosporaceae</taxon>
        <taxon>Micromonospora</taxon>
    </lineage>
</organism>
<keyword evidence="1 2" id="KW-0238">DNA-binding</keyword>
<dbReference type="Pfam" id="PF00440">
    <property type="entry name" value="TetR_N"/>
    <property type="match status" value="1"/>
</dbReference>
<proteinExistence type="predicted"/>
<dbReference type="RefSeq" id="WP_203176917.1">
    <property type="nucleotide sequence ID" value="NZ_JAEVHM010000097.1"/>
</dbReference>
<comment type="caution">
    <text evidence="5">The sequence shown here is derived from an EMBL/GenBank/DDBJ whole genome shotgun (WGS) entry which is preliminary data.</text>
</comment>
<feature type="domain" description="HTH tetR-type" evidence="4">
    <location>
        <begin position="38"/>
        <end position="97"/>
    </location>
</feature>
<evidence type="ECO:0000256" key="3">
    <source>
        <dbReference type="SAM" id="MobiDB-lite"/>
    </source>
</evidence>
<dbReference type="Gene3D" id="1.10.357.10">
    <property type="entry name" value="Tetracycline Repressor, domain 2"/>
    <property type="match status" value="1"/>
</dbReference>
<feature type="DNA-binding region" description="H-T-H motif" evidence="2">
    <location>
        <begin position="60"/>
        <end position="79"/>
    </location>
</feature>
<evidence type="ECO:0000313" key="5">
    <source>
        <dbReference type="EMBL" id="MBM0233786.1"/>
    </source>
</evidence>
<dbReference type="PRINTS" id="PR00455">
    <property type="entry name" value="HTHTETR"/>
</dbReference>
<dbReference type="SUPFAM" id="SSF46689">
    <property type="entry name" value="Homeodomain-like"/>
    <property type="match status" value="1"/>
</dbReference>
<dbReference type="InterPro" id="IPR050109">
    <property type="entry name" value="HTH-type_TetR-like_transc_reg"/>
</dbReference>
<dbReference type="PANTHER" id="PTHR30055:SF160">
    <property type="entry name" value="TRANSCRIPTIONAL REGULATORY PROTEIN (PROBABLY ASNC-FAMILY)-RELATED"/>
    <property type="match status" value="1"/>
</dbReference>
<accession>A0ABS1XWZ0</accession>
<name>A0ABS1XWZ0_9ACTN</name>
<dbReference type="InterPro" id="IPR036271">
    <property type="entry name" value="Tet_transcr_reg_TetR-rel_C_sf"/>
</dbReference>
<dbReference type="SUPFAM" id="SSF48498">
    <property type="entry name" value="Tetracyclin repressor-like, C-terminal domain"/>
    <property type="match status" value="1"/>
</dbReference>
<dbReference type="PANTHER" id="PTHR30055">
    <property type="entry name" value="HTH-TYPE TRANSCRIPTIONAL REGULATOR RUTR"/>
    <property type="match status" value="1"/>
</dbReference>
<dbReference type="InterPro" id="IPR001647">
    <property type="entry name" value="HTH_TetR"/>
</dbReference>
<dbReference type="InterPro" id="IPR045823">
    <property type="entry name" value="TetR_C_32"/>
</dbReference>